<keyword evidence="7 8" id="KW-0472">Membrane</keyword>
<gene>
    <name evidence="10" type="ORF">EV191_10237</name>
</gene>
<evidence type="ECO:0000256" key="6">
    <source>
        <dbReference type="ARBA" id="ARBA00022989"/>
    </source>
</evidence>
<evidence type="ECO:0000256" key="8">
    <source>
        <dbReference type="RuleBase" id="RU363032"/>
    </source>
</evidence>
<dbReference type="GO" id="GO:0043190">
    <property type="term" value="C:ATP-binding cassette (ABC) transporter complex"/>
    <property type="evidence" value="ECO:0007669"/>
    <property type="project" value="InterPro"/>
</dbReference>
<dbReference type="Proteomes" id="UP000294911">
    <property type="component" value="Unassembled WGS sequence"/>
</dbReference>
<keyword evidence="5" id="KW-0029">Amino-acid transport</keyword>
<feature type="domain" description="ABC transmembrane type-1" evidence="9">
    <location>
        <begin position="13"/>
        <end position="205"/>
    </location>
</feature>
<keyword evidence="6 8" id="KW-1133">Transmembrane helix</keyword>
<keyword evidence="11" id="KW-1185">Reference proteome</keyword>
<sequence length="232" mass="25117">MSGEQVGLLVDGALFTLWLTLGGAAIGLVLAFLAGLARVSSSKVLRAIGFVYVEFFRGAAVLVLAFWFVYAMPMLGWQFEPVFAGMVALGLNIGAYAAEIVRGAIQSVPVNQYEAALAMNFSSWQRMRRVVLPQALVAMIPPFSNNIIELLKASAVVSVVSIPELAFNGQLIWSGNGQAAAVFGGLLVMYGALALIFTIIMRLLERRAARSVGRQPDPGWWTRLRRRSEVPA</sequence>
<proteinExistence type="inferred from homology"/>
<feature type="transmembrane region" description="Helical" evidence="8">
    <location>
        <begin position="49"/>
        <end position="70"/>
    </location>
</feature>
<accession>A0A4R2QZY1</accession>
<keyword evidence="4 8" id="KW-0812">Transmembrane</keyword>
<dbReference type="NCBIfam" id="TIGR03004">
    <property type="entry name" value="ectoine_ehuC"/>
    <property type="match status" value="1"/>
</dbReference>
<protein>
    <submittedName>
        <fullName evidence="10">Polar amino acid transport system permease protein</fullName>
    </submittedName>
</protein>
<dbReference type="Gene3D" id="1.10.3720.10">
    <property type="entry name" value="MetI-like"/>
    <property type="match status" value="1"/>
</dbReference>
<keyword evidence="2 8" id="KW-0813">Transport</keyword>
<evidence type="ECO:0000256" key="4">
    <source>
        <dbReference type="ARBA" id="ARBA00022692"/>
    </source>
</evidence>
<comment type="caution">
    <text evidence="10">The sequence shown here is derived from an EMBL/GenBank/DDBJ whole genome shotgun (WGS) entry which is preliminary data.</text>
</comment>
<feature type="transmembrane region" description="Helical" evidence="8">
    <location>
        <begin position="179"/>
        <end position="204"/>
    </location>
</feature>
<dbReference type="PANTHER" id="PTHR30614">
    <property type="entry name" value="MEMBRANE COMPONENT OF AMINO ACID ABC TRANSPORTER"/>
    <property type="match status" value="1"/>
</dbReference>
<dbReference type="InterPro" id="IPR043429">
    <property type="entry name" value="ArtM/GltK/GlnP/TcyL/YhdX-like"/>
</dbReference>
<dbReference type="EMBL" id="SLXQ01000002">
    <property type="protein sequence ID" value="TCP54829.1"/>
    <property type="molecule type" value="Genomic_DNA"/>
</dbReference>
<evidence type="ECO:0000256" key="1">
    <source>
        <dbReference type="ARBA" id="ARBA00004651"/>
    </source>
</evidence>
<comment type="subcellular location">
    <subcellularLocation>
        <location evidence="1 8">Cell membrane</location>
        <topology evidence="1 8">Multi-pass membrane protein</topology>
    </subcellularLocation>
</comment>
<evidence type="ECO:0000256" key="3">
    <source>
        <dbReference type="ARBA" id="ARBA00022475"/>
    </source>
</evidence>
<dbReference type="InterPro" id="IPR035906">
    <property type="entry name" value="MetI-like_sf"/>
</dbReference>
<feature type="transmembrane region" description="Helical" evidence="8">
    <location>
        <begin position="82"/>
        <end position="101"/>
    </location>
</feature>
<dbReference type="GO" id="GO:0022857">
    <property type="term" value="F:transmembrane transporter activity"/>
    <property type="evidence" value="ECO:0007669"/>
    <property type="project" value="InterPro"/>
</dbReference>
<dbReference type="OrthoDB" id="9814902at2"/>
<dbReference type="PROSITE" id="PS50928">
    <property type="entry name" value="ABC_TM1"/>
    <property type="match status" value="1"/>
</dbReference>
<dbReference type="RefSeq" id="WP_132876241.1">
    <property type="nucleotide sequence ID" value="NZ_SLXQ01000002.1"/>
</dbReference>
<dbReference type="PANTHER" id="PTHR30614:SF0">
    <property type="entry name" value="L-CYSTINE TRANSPORT SYSTEM PERMEASE PROTEIN TCYL"/>
    <property type="match status" value="1"/>
</dbReference>
<comment type="similarity">
    <text evidence="8">Belongs to the binding-protein-dependent transport system permease family.</text>
</comment>
<dbReference type="CDD" id="cd06261">
    <property type="entry name" value="TM_PBP2"/>
    <property type="match status" value="1"/>
</dbReference>
<evidence type="ECO:0000256" key="7">
    <source>
        <dbReference type="ARBA" id="ARBA00023136"/>
    </source>
</evidence>
<evidence type="ECO:0000313" key="11">
    <source>
        <dbReference type="Proteomes" id="UP000294911"/>
    </source>
</evidence>
<dbReference type="NCBIfam" id="TIGR01726">
    <property type="entry name" value="HEQRo_perm_3TM"/>
    <property type="match status" value="1"/>
</dbReference>
<dbReference type="SUPFAM" id="SSF161098">
    <property type="entry name" value="MetI-like"/>
    <property type="match status" value="1"/>
</dbReference>
<dbReference type="GO" id="GO:0006865">
    <property type="term" value="P:amino acid transport"/>
    <property type="evidence" value="ECO:0007669"/>
    <property type="project" value="UniProtKB-KW"/>
</dbReference>
<dbReference type="InterPro" id="IPR014342">
    <property type="entry name" value="Ectoine_EhuC"/>
</dbReference>
<evidence type="ECO:0000259" key="9">
    <source>
        <dbReference type="PROSITE" id="PS50928"/>
    </source>
</evidence>
<feature type="transmembrane region" description="Helical" evidence="8">
    <location>
        <begin position="12"/>
        <end position="37"/>
    </location>
</feature>
<keyword evidence="3" id="KW-1003">Cell membrane</keyword>
<evidence type="ECO:0000256" key="5">
    <source>
        <dbReference type="ARBA" id="ARBA00022970"/>
    </source>
</evidence>
<dbReference type="AlphaFoldDB" id="A0A4R2QZY1"/>
<name>A0A4R2QZY1_9PSEU</name>
<reference evidence="10 11" key="1">
    <citation type="submission" date="2019-03" db="EMBL/GenBank/DDBJ databases">
        <title>Genomic Encyclopedia of Type Strains, Phase IV (KMG-IV): sequencing the most valuable type-strain genomes for metagenomic binning, comparative biology and taxonomic classification.</title>
        <authorList>
            <person name="Goeker M."/>
        </authorList>
    </citation>
    <scope>NUCLEOTIDE SEQUENCE [LARGE SCALE GENOMIC DNA]</scope>
    <source>
        <strain evidence="10 11">DSM 45765</strain>
    </source>
</reference>
<dbReference type="InterPro" id="IPR000515">
    <property type="entry name" value="MetI-like"/>
</dbReference>
<dbReference type="InterPro" id="IPR010065">
    <property type="entry name" value="AA_ABC_transptr_permease_3TM"/>
</dbReference>
<organism evidence="10 11">
    <name type="scientific">Tamaricihabitans halophyticus</name>
    <dbReference type="NCBI Taxonomy" id="1262583"/>
    <lineage>
        <taxon>Bacteria</taxon>
        <taxon>Bacillati</taxon>
        <taxon>Actinomycetota</taxon>
        <taxon>Actinomycetes</taxon>
        <taxon>Pseudonocardiales</taxon>
        <taxon>Pseudonocardiaceae</taxon>
        <taxon>Tamaricihabitans</taxon>
    </lineage>
</organism>
<evidence type="ECO:0000256" key="2">
    <source>
        <dbReference type="ARBA" id="ARBA00022448"/>
    </source>
</evidence>
<evidence type="ECO:0000313" key="10">
    <source>
        <dbReference type="EMBL" id="TCP54829.1"/>
    </source>
</evidence>
<dbReference type="Pfam" id="PF00528">
    <property type="entry name" value="BPD_transp_1"/>
    <property type="match status" value="1"/>
</dbReference>